<name>A0A9D2NXT8_9FIRM</name>
<reference evidence="4" key="1">
    <citation type="journal article" date="2021" name="PeerJ">
        <title>Extensive microbial diversity within the chicken gut microbiome revealed by metagenomics and culture.</title>
        <authorList>
            <person name="Gilroy R."/>
            <person name="Ravi A."/>
            <person name="Getino M."/>
            <person name="Pursley I."/>
            <person name="Horton D.L."/>
            <person name="Alikhan N.F."/>
            <person name="Baker D."/>
            <person name="Gharbi K."/>
            <person name="Hall N."/>
            <person name="Watson M."/>
            <person name="Adriaenssens E.M."/>
            <person name="Foster-Nyarko E."/>
            <person name="Jarju S."/>
            <person name="Secka A."/>
            <person name="Antonio M."/>
            <person name="Oren A."/>
            <person name="Chaudhuri R.R."/>
            <person name="La Ragione R."/>
            <person name="Hildebrand F."/>
            <person name="Pallen M.J."/>
        </authorList>
    </citation>
    <scope>NUCLEOTIDE SEQUENCE</scope>
    <source>
        <strain evidence="4">CHK186-1790</strain>
    </source>
</reference>
<dbReference type="EMBL" id="DWWJ01000047">
    <property type="protein sequence ID" value="HJC40412.1"/>
    <property type="molecule type" value="Genomic_DNA"/>
</dbReference>
<comment type="caution">
    <text evidence="4">The sequence shown here is derived from an EMBL/GenBank/DDBJ whole genome shotgun (WGS) entry which is preliminary data.</text>
</comment>
<keyword evidence="2" id="KW-0732">Signal</keyword>
<reference evidence="4" key="2">
    <citation type="submission" date="2021-04" db="EMBL/GenBank/DDBJ databases">
        <authorList>
            <person name="Gilroy R."/>
        </authorList>
    </citation>
    <scope>NUCLEOTIDE SEQUENCE</scope>
    <source>
        <strain evidence="4">CHK186-1790</strain>
    </source>
</reference>
<dbReference type="Proteomes" id="UP000823882">
    <property type="component" value="Unassembled WGS sequence"/>
</dbReference>
<evidence type="ECO:0000256" key="2">
    <source>
        <dbReference type="SAM" id="SignalP"/>
    </source>
</evidence>
<accession>A0A9D2NXT8</accession>
<feature type="chain" id="PRO_5038801804" evidence="2">
    <location>
        <begin position="25"/>
        <end position="686"/>
    </location>
</feature>
<evidence type="ECO:0000259" key="3">
    <source>
        <dbReference type="PROSITE" id="PS51272"/>
    </source>
</evidence>
<keyword evidence="1" id="KW-0677">Repeat</keyword>
<organism evidence="4 5">
    <name type="scientific">Candidatus Intestinimonas pullistercoris</name>
    <dbReference type="NCBI Taxonomy" id="2838623"/>
    <lineage>
        <taxon>Bacteria</taxon>
        <taxon>Bacillati</taxon>
        <taxon>Bacillota</taxon>
        <taxon>Clostridia</taxon>
        <taxon>Eubacteriales</taxon>
        <taxon>Intestinimonas</taxon>
    </lineage>
</organism>
<proteinExistence type="predicted"/>
<evidence type="ECO:0000313" key="4">
    <source>
        <dbReference type="EMBL" id="HJC40412.1"/>
    </source>
</evidence>
<dbReference type="Pfam" id="PF00395">
    <property type="entry name" value="SLH"/>
    <property type="match status" value="2"/>
</dbReference>
<feature type="signal peptide" evidence="2">
    <location>
        <begin position="1"/>
        <end position="24"/>
    </location>
</feature>
<feature type="domain" description="SLH" evidence="3">
    <location>
        <begin position="145"/>
        <end position="208"/>
    </location>
</feature>
<evidence type="ECO:0000256" key="1">
    <source>
        <dbReference type="ARBA" id="ARBA00022737"/>
    </source>
</evidence>
<protein>
    <submittedName>
        <fullName evidence="4">S-layer homology domain-containing protein</fullName>
    </submittedName>
</protein>
<gene>
    <name evidence="4" type="ORF">H9701_02515</name>
</gene>
<dbReference type="PROSITE" id="PS51272">
    <property type="entry name" value="SLH"/>
    <property type="match status" value="2"/>
</dbReference>
<sequence>MRKIPAALLALTLTASLTAPKAAAASSSTLPELDGHWSQAAFQRWHGYGIVEGDARGMRPDDAMMVSEFAALLSRTMGYTETVENPYADLKGDEWYAPYILQLTAAGILEGDGTNCNAEELMSRERATVLFARALGIRASEDPDLSGFVDGDTAAAWSVGYIDAMAKAGIIQGVGDHTLALGDDITRASVVTILDNAVAEYAAEKDCQVTGAVDGILLVAADGVTVKDAQVSGSVLVSPKAGEASLTLEDSELKGDLLVETSGSAVTLADTSVEGEVALSGDKTVLTLEGSAKAARVAVDGAENTVTLGADASVDTLTARAAVKVDNQGTIDKAEIQASGVVLDGNKPGSIQVSEGVDAPTDSDGQEVVDGVENLSGVVGVRPVDQDSPETLLPEVTAKATKTDGEDFVRVALSTQDIVPIHQSEGAGKGAWVGVAFQAPQDYEEETFRYSFGTQESETAEHTADLTENADIGEGKYAVFFINASALEPKTHITLQWGEEAEAVRYVVDLSGVKTPAVALEDVTVSTHELPAGVESTAEGLTFDESTALVQNGGTGELTQEEVSGMGGGGEYTVYYAVPQALGEEDTLQFAKIARSINGGAWNTWSISSQTGAQDGSGWWTKDESHYFFKWGAVFARQQEEAWQMVDGGRYDYVLSFLDEADNVVATCTFSIDLSGYTIAADSSEG</sequence>
<feature type="domain" description="SLH" evidence="3">
    <location>
        <begin position="83"/>
        <end position="144"/>
    </location>
</feature>
<dbReference type="InterPro" id="IPR001119">
    <property type="entry name" value="SLH_dom"/>
</dbReference>
<evidence type="ECO:0000313" key="5">
    <source>
        <dbReference type="Proteomes" id="UP000823882"/>
    </source>
</evidence>
<dbReference type="AlphaFoldDB" id="A0A9D2NXT8"/>